<evidence type="ECO:0000256" key="5">
    <source>
        <dbReference type="ARBA" id="ARBA00023242"/>
    </source>
</evidence>
<dbReference type="OrthoDB" id="429950at2759"/>
<evidence type="ECO:0000256" key="4">
    <source>
        <dbReference type="ARBA" id="ARBA00022833"/>
    </source>
</evidence>
<dbReference type="HOGENOM" id="CLU_045993_3_2_1"/>
<evidence type="ECO:0000256" key="1">
    <source>
        <dbReference type="ARBA" id="ARBA00004123"/>
    </source>
</evidence>
<accession>F8PJS3</accession>
<protein>
    <recommendedName>
        <fullName evidence="7">PARP-type domain-containing protein</fullName>
    </recommendedName>
</protein>
<dbReference type="OMA" id="NYHEENT"/>
<sequence length="177" mass="19675">MSDAEGTSKKSSGYRLEYAASARAKCKGPKPCSGTTIPKGELRVGTVVDFRGNTSFAWRHWGCTTSKIISNMKSQFEDAAELDGFEELNEKDQNKIRKAWEDGKVADEDIPETARKPQGDDAEEEDEEKPKKKRAPAKKKKDDADAEPKPKKARTAKVFIVDSLHDYHDVLCIALEG</sequence>
<dbReference type="EMBL" id="GL945475">
    <property type="protein sequence ID" value="EGO03483.1"/>
    <property type="molecule type" value="Genomic_DNA"/>
</dbReference>
<keyword evidence="9" id="KW-1185">Reference proteome</keyword>
<keyword evidence="3" id="KW-0863">Zinc-finger</keyword>
<feature type="compositionally biased region" description="Basic and acidic residues" evidence="6">
    <location>
        <begin position="88"/>
        <end position="119"/>
    </location>
</feature>
<dbReference type="GO" id="GO:0003677">
    <property type="term" value="F:DNA binding"/>
    <property type="evidence" value="ECO:0007669"/>
    <property type="project" value="InterPro"/>
</dbReference>
<dbReference type="AlphaFoldDB" id="F8PJS3"/>
<evidence type="ECO:0000259" key="7">
    <source>
        <dbReference type="PROSITE" id="PS50064"/>
    </source>
</evidence>
<dbReference type="GO" id="GO:0008270">
    <property type="term" value="F:zinc ion binding"/>
    <property type="evidence" value="ECO:0007669"/>
    <property type="project" value="UniProtKB-KW"/>
</dbReference>
<dbReference type="InterPro" id="IPR036957">
    <property type="entry name" value="Znf_PARP_sf"/>
</dbReference>
<dbReference type="Proteomes" id="UP000008063">
    <property type="component" value="Unassembled WGS sequence"/>
</dbReference>
<evidence type="ECO:0000256" key="2">
    <source>
        <dbReference type="ARBA" id="ARBA00022723"/>
    </source>
</evidence>
<feature type="domain" description="PARP-type" evidence="7">
    <location>
        <begin position="14"/>
        <end position="104"/>
    </location>
</feature>
<reference evidence="9" key="1">
    <citation type="journal article" date="2011" name="Science">
        <title>The plant cell wall-decomposing machinery underlies the functional diversity of forest fungi.</title>
        <authorList>
            <person name="Eastwood D.C."/>
            <person name="Floudas D."/>
            <person name="Binder M."/>
            <person name="Majcherczyk A."/>
            <person name="Schneider P."/>
            <person name="Aerts A."/>
            <person name="Asiegbu F.O."/>
            <person name="Baker S.E."/>
            <person name="Barry K."/>
            <person name="Bendiksby M."/>
            <person name="Blumentritt M."/>
            <person name="Coutinho P.M."/>
            <person name="Cullen D."/>
            <person name="de Vries R.P."/>
            <person name="Gathman A."/>
            <person name="Goodell B."/>
            <person name="Henrissat B."/>
            <person name="Ihrmark K."/>
            <person name="Kauserud H."/>
            <person name="Kohler A."/>
            <person name="LaButti K."/>
            <person name="Lapidus A."/>
            <person name="Lavin J.L."/>
            <person name="Lee Y.-H."/>
            <person name="Lindquist E."/>
            <person name="Lilly W."/>
            <person name="Lucas S."/>
            <person name="Morin E."/>
            <person name="Murat C."/>
            <person name="Oguiza J.A."/>
            <person name="Park J."/>
            <person name="Pisabarro A.G."/>
            <person name="Riley R."/>
            <person name="Rosling A."/>
            <person name="Salamov A."/>
            <person name="Schmidt O."/>
            <person name="Schmutz J."/>
            <person name="Skrede I."/>
            <person name="Stenlid J."/>
            <person name="Wiebenga A."/>
            <person name="Xie X."/>
            <person name="Kuees U."/>
            <person name="Hibbett D.S."/>
            <person name="Hoffmeister D."/>
            <person name="Hoegberg N."/>
            <person name="Martin F."/>
            <person name="Grigoriev I.V."/>
            <person name="Watkinson S.C."/>
        </authorList>
    </citation>
    <scope>NUCLEOTIDE SEQUENCE [LARGE SCALE GENOMIC DNA]</scope>
    <source>
        <strain evidence="9">strain S7.3</strain>
    </source>
</reference>
<evidence type="ECO:0000313" key="8">
    <source>
        <dbReference type="EMBL" id="EGO03483.1"/>
    </source>
</evidence>
<dbReference type="SUPFAM" id="SSF57716">
    <property type="entry name" value="Glucocorticoid receptor-like (DNA-binding domain)"/>
    <property type="match status" value="1"/>
</dbReference>
<dbReference type="Pfam" id="PF00645">
    <property type="entry name" value="zf-PARP"/>
    <property type="match status" value="1"/>
</dbReference>
<feature type="region of interest" description="Disordered" evidence="6">
    <location>
        <begin position="87"/>
        <end position="158"/>
    </location>
</feature>
<keyword evidence="2" id="KW-0479">Metal-binding</keyword>
<organism evidence="9">
    <name type="scientific">Serpula lacrymans var. lacrymans (strain S7.3)</name>
    <name type="common">Dry rot fungus</name>
    <dbReference type="NCBI Taxonomy" id="936435"/>
    <lineage>
        <taxon>Eukaryota</taxon>
        <taxon>Fungi</taxon>
        <taxon>Dikarya</taxon>
        <taxon>Basidiomycota</taxon>
        <taxon>Agaricomycotina</taxon>
        <taxon>Agaricomycetes</taxon>
        <taxon>Agaricomycetidae</taxon>
        <taxon>Boletales</taxon>
        <taxon>Coniophorineae</taxon>
        <taxon>Serpulaceae</taxon>
        <taxon>Serpula</taxon>
    </lineage>
</organism>
<name>F8PJS3_SERL3</name>
<dbReference type="STRING" id="936435.F8PJS3"/>
<dbReference type="SMART" id="SM01336">
    <property type="entry name" value="zf-PARP"/>
    <property type="match status" value="1"/>
</dbReference>
<evidence type="ECO:0000313" key="9">
    <source>
        <dbReference type="Proteomes" id="UP000008063"/>
    </source>
</evidence>
<dbReference type="InParanoid" id="F8PJS3"/>
<keyword evidence="4" id="KW-0862">Zinc</keyword>
<feature type="compositionally biased region" description="Basic and acidic residues" evidence="6">
    <location>
        <begin position="140"/>
        <end position="150"/>
    </location>
</feature>
<evidence type="ECO:0000256" key="6">
    <source>
        <dbReference type="SAM" id="MobiDB-lite"/>
    </source>
</evidence>
<dbReference type="InterPro" id="IPR001510">
    <property type="entry name" value="Znf_PARP"/>
</dbReference>
<evidence type="ECO:0000256" key="3">
    <source>
        <dbReference type="ARBA" id="ARBA00022771"/>
    </source>
</evidence>
<gene>
    <name evidence="8" type="ORF">SERLA73DRAFT_45622</name>
</gene>
<proteinExistence type="predicted"/>
<dbReference type="Gene3D" id="3.30.1740.10">
    <property type="entry name" value="Zinc finger, PARP-type"/>
    <property type="match status" value="1"/>
</dbReference>
<comment type="subcellular location">
    <subcellularLocation>
        <location evidence="1">Nucleus</location>
    </subcellularLocation>
</comment>
<dbReference type="PROSITE" id="PS50064">
    <property type="entry name" value="ZF_PARP_2"/>
    <property type="match status" value="1"/>
</dbReference>
<keyword evidence="5" id="KW-0539">Nucleus</keyword>
<dbReference type="GO" id="GO:0005634">
    <property type="term" value="C:nucleus"/>
    <property type="evidence" value="ECO:0007669"/>
    <property type="project" value="UniProtKB-SubCell"/>
</dbReference>